<keyword evidence="1" id="KW-0812">Transmembrane</keyword>
<keyword evidence="1" id="KW-1133">Transmembrane helix</keyword>
<proteinExistence type="predicted"/>
<feature type="transmembrane region" description="Helical" evidence="1">
    <location>
        <begin position="204"/>
        <end position="224"/>
    </location>
</feature>
<organism evidence="2 3">
    <name type="scientific">Dyella psychrodurans</name>
    <dbReference type="NCBI Taxonomy" id="1927960"/>
    <lineage>
        <taxon>Bacteria</taxon>
        <taxon>Pseudomonadati</taxon>
        <taxon>Pseudomonadota</taxon>
        <taxon>Gammaproteobacteria</taxon>
        <taxon>Lysobacterales</taxon>
        <taxon>Rhodanobacteraceae</taxon>
        <taxon>Dyella</taxon>
    </lineage>
</organism>
<feature type="transmembrane region" description="Helical" evidence="1">
    <location>
        <begin position="231"/>
        <end position="249"/>
    </location>
</feature>
<comment type="caution">
    <text evidence="2">The sequence shown here is derived from an EMBL/GenBank/DDBJ whole genome shotgun (WGS) entry which is preliminary data.</text>
</comment>
<keyword evidence="3" id="KW-1185">Reference proteome</keyword>
<gene>
    <name evidence="2" type="ORF">DWU99_01080</name>
</gene>
<reference evidence="2 3" key="1">
    <citation type="submission" date="2018-07" db="EMBL/GenBank/DDBJ databases">
        <title>Dyella monticola sp. nov. and Dyella psychrodurans sp. nov. isolated from monsoon evergreen broad-leaved forest soil of Dinghu Mountain, China.</title>
        <authorList>
            <person name="Gao Z."/>
            <person name="Qiu L."/>
        </authorList>
    </citation>
    <scope>NUCLEOTIDE SEQUENCE [LARGE SCALE GENOMIC DNA]</scope>
    <source>
        <strain evidence="2 3">4MSK11</strain>
    </source>
</reference>
<dbReference type="AlphaFoldDB" id="A0A370XCA5"/>
<accession>A0A370XCA5</accession>
<evidence type="ECO:0000313" key="3">
    <source>
        <dbReference type="Proteomes" id="UP000255334"/>
    </source>
</evidence>
<dbReference type="EMBL" id="QRBF01000001">
    <property type="protein sequence ID" value="RDS85900.1"/>
    <property type="molecule type" value="Genomic_DNA"/>
</dbReference>
<evidence type="ECO:0000256" key="1">
    <source>
        <dbReference type="SAM" id="Phobius"/>
    </source>
</evidence>
<name>A0A370XCA5_9GAMM</name>
<evidence type="ECO:0000313" key="2">
    <source>
        <dbReference type="EMBL" id="RDS85900.1"/>
    </source>
</evidence>
<keyword evidence="1" id="KW-0472">Membrane</keyword>
<sequence length="260" mass="27593">MWLNGDADLFERYDFAVVRGAPTVSGTVEAVLSGMIVVVALNDGTSVTFLPRQILLRHEDGGYRRRGGEWLGDYGVAVGATVSLIHAPWCPSKNRLMLERSAPRVAPSDPHPSPSPEPLPVLSERDKALGWVNMFGMLPMPPAPQRKTESMVALNALMDEWRRDDHNGGAADGCIDGAHGGSGRAAKVVEPPPTEDTPVTARKVFNALTGGACIGWAAAMALEVSTNTNHLIMLVGAGVAVALTVWPTTPLSSPRVMGGR</sequence>
<dbReference type="Proteomes" id="UP000255334">
    <property type="component" value="Unassembled WGS sequence"/>
</dbReference>
<protein>
    <submittedName>
        <fullName evidence="2">Uncharacterized protein</fullName>
    </submittedName>
</protein>